<accession>A0ABZ1PLG9</accession>
<evidence type="ECO:0000256" key="2">
    <source>
        <dbReference type="ARBA" id="ARBA00022448"/>
    </source>
</evidence>
<feature type="transmembrane region" description="Helical" evidence="8">
    <location>
        <begin position="271"/>
        <end position="291"/>
    </location>
</feature>
<name>A0ABZ1PLG9_9ACTN</name>
<dbReference type="PANTHER" id="PTHR23513:SF11">
    <property type="entry name" value="STAPHYLOFERRIN A TRANSPORTER"/>
    <property type="match status" value="1"/>
</dbReference>
<dbReference type="CDD" id="cd06173">
    <property type="entry name" value="MFS_MefA_like"/>
    <property type="match status" value="1"/>
</dbReference>
<evidence type="ECO:0000259" key="9">
    <source>
        <dbReference type="PROSITE" id="PS50850"/>
    </source>
</evidence>
<feature type="transmembrane region" description="Helical" evidence="8">
    <location>
        <begin position="96"/>
        <end position="118"/>
    </location>
</feature>
<evidence type="ECO:0000256" key="4">
    <source>
        <dbReference type="ARBA" id="ARBA00022692"/>
    </source>
</evidence>
<evidence type="ECO:0000256" key="8">
    <source>
        <dbReference type="SAM" id="Phobius"/>
    </source>
</evidence>
<dbReference type="SUPFAM" id="SSF103473">
    <property type="entry name" value="MFS general substrate transporter"/>
    <property type="match status" value="1"/>
</dbReference>
<dbReference type="RefSeq" id="WP_328374567.1">
    <property type="nucleotide sequence ID" value="NZ_CP107936.1"/>
</dbReference>
<proteinExistence type="predicted"/>
<dbReference type="PROSITE" id="PS50850">
    <property type="entry name" value="MFS"/>
    <property type="match status" value="1"/>
</dbReference>
<feature type="transmembrane region" description="Helical" evidence="8">
    <location>
        <begin position="192"/>
        <end position="212"/>
    </location>
</feature>
<feature type="transmembrane region" description="Helical" evidence="8">
    <location>
        <begin position="361"/>
        <end position="383"/>
    </location>
</feature>
<protein>
    <submittedName>
        <fullName evidence="10">MFS transporter</fullName>
    </submittedName>
</protein>
<evidence type="ECO:0000313" key="10">
    <source>
        <dbReference type="EMBL" id="WUI84641.1"/>
    </source>
</evidence>
<keyword evidence="6 8" id="KW-0472">Membrane</keyword>
<dbReference type="EMBL" id="CP107941">
    <property type="protein sequence ID" value="WUI84641.1"/>
    <property type="molecule type" value="Genomic_DNA"/>
</dbReference>
<keyword evidence="2" id="KW-0813">Transport</keyword>
<gene>
    <name evidence="10" type="ORF">OG375_10125</name>
</gene>
<feature type="transmembrane region" description="Helical" evidence="8">
    <location>
        <begin position="238"/>
        <end position="259"/>
    </location>
</feature>
<evidence type="ECO:0000256" key="6">
    <source>
        <dbReference type="ARBA" id="ARBA00023136"/>
    </source>
</evidence>
<feature type="region of interest" description="Disordered" evidence="7">
    <location>
        <begin position="1"/>
        <end position="20"/>
    </location>
</feature>
<keyword evidence="11" id="KW-1185">Reference proteome</keyword>
<keyword evidence="5 8" id="KW-1133">Transmembrane helix</keyword>
<feature type="transmembrane region" description="Helical" evidence="8">
    <location>
        <begin position="326"/>
        <end position="349"/>
    </location>
</feature>
<feature type="transmembrane region" description="Helical" evidence="8">
    <location>
        <begin position="35"/>
        <end position="59"/>
    </location>
</feature>
<feature type="transmembrane region" description="Helical" evidence="8">
    <location>
        <begin position="303"/>
        <end position="320"/>
    </location>
</feature>
<dbReference type="InterPro" id="IPR010290">
    <property type="entry name" value="TM_effector"/>
</dbReference>
<dbReference type="InterPro" id="IPR036259">
    <property type="entry name" value="MFS_trans_sf"/>
</dbReference>
<dbReference type="InterPro" id="IPR020846">
    <property type="entry name" value="MFS_dom"/>
</dbReference>
<evidence type="ECO:0000256" key="5">
    <source>
        <dbReference type="ARBA" id="ARBA00022989"/>
    </source>
</evidence>
<dbReference type="Pfam" id="PF05977">
    <property type="entry name" value="MFS_3"/>
    <property type="match status" value="1"/>
</dbReference>
<organism evidence="10 11">
    <name type="scientific">Micromonospora zamorensis</name>
    <dbReference type="NCBI Taxonomy" id="709883"/>
    <lineage>
        <taxon>Bacteria</taxon>
        <taxon>Bacillati</taxon>
        <taxon>Actinomycetota</taxon>
        <taxon>Actinomycetes</taxon>
        <taxon>Micromonosporales</taxon>
        <taxon>Micromonosporaceae</taxon>
        <taxon>Micromonospora</taxon>
    </lineage>
</organism>
<dbReference type="Gene3D" id="1.20.1250.20">
    <property type="entry name" value="MFS general substrate transporter like domains"/>
    <property type="match status" value="1"/>
</dbReference>
<feature type="domain" description="Major facilitator superfamily (MFS) profile" evidence="9">
    <location>
        <begin position="237"/>
        <end position="424"/>
    </location>
</feature>
<dbReference type="Proteomes" id="UP001346877">
    <property type="component" value="Chromosome"/>
</dbReference>
<keyword evidence="4 8" id="KW-0812">Transmembrane</keyword>
<feature type="transmembrane region" description="Helical" evidence="8">
    <location>
        <begin position="389"/>
        <end position="407"/>
    </location>
</feature>
<dbReference type="PANTHER" id="PTHR23513">
    <property type="entry name" value="INTEGRAL MEMBRANE EFFLUX PROTEIN-RELATED"/>
    <property type="match status" value="1"/>
</dbReference>
<evidence type="ECO:0000313" key="11">
    <source>
        <dbReference type="Proteomes" id="UP001346877"/>
    </source>
</evidence>
<reference evidence="10 11" key="1">
    <citation type="submission" date="2022-10" db="EMBL/GenBank/DDBJ databases">
        <title>The complete genomes of actinobacterial strains from the NBC collection.</title>
        <authorList>
            <person name="Joergensen T.S."/>
            <person name="Alvarez Arevalo M."/>
            <person name="Sterndorff E.B."/>
            <person name="Faurdal D."/>
            <person name="Vuksanovic O."/>
            <person name="Mourched A.-S."/>
            <person name="Charusanti P."/>
            <person name="Shaw S."/>
            <person name="Blin K."/>
            <person name="Weber T."/>
        </authorList>
    </citation>
    <scope>NUCLEOTIDE SEQUENCE [LARGE SCALE GENOMIC DNA]</scope>
    <source>
        <strain evidence="10 11">NBC_00396</strain>
    </source>
</reference>
<evidence type="ECO:0000256" key="7">
    <source>
        <dbReference type="SAM" id="MobiDB-lite"/>
    </source>
</evidence>
<evidence type="ECO:0000256" key="3">
    <source>
        <dbReference type="ARBA" id="ARBA00022475"/>
    </source>
</evidence>
<sequence>MRQADRPAEAPADAPADERGRGGLALLRDRRFGPYFFGSLASNTGTWFQNVAAILTIYALTRSAFMVGLVTALQFAMQLVLAPVIGALADRADRRLLIIVGQTLGGSAAAVLALLAFLDALNPWLLLTFIGLSGVGQAITGPAAQALVPNIVGRADVPQAIALHSLTFNLSRAIGPVAGAATYAVAGAGTAFAVNAASFLVFALALTGVRLPRSDGAGGRGRLGVFGGVAYVRHRPELVRCLVAVALIGLAMEPINTLSPLFAESFGGGDMLVGVFITFFGVGSALIAIWVGRLRRTVGSGRTGAVGVAALGVGMVMLAVSPGPVLATVGIAVGGAGYLLAVSDVNATMQEGLSDAVRGRVMALWSMCFLGIRPGAAMLHGWLGDTFSARTGAFVAAASAVAAAVVLRGRLTRRRPATGPVQQG</sequence>
<keyword evidence="3" id="KW-1003">Cell membrane</keyword>
<evidence type="ECO:0000256" key="1">
    <source>
        <dbReference type="ARBA" id="ARBA00004651"/>
    </source>
</evidence>
<feature type="transmembrane region" description="Helical" evidence="8">
    <location>
        <begin position="65"/>
        <end position="89"/>
    </location>
</feature>
<comment type="subcellular location">
    <subcellularLocation>
        <location evidence="1">Cell membrane</location>
        <topology evidence="1">Multi-pass membrane protein</topology>
    </subcellularLocation>
</comment>